<dbReference type="Proteomes" id="UP000320806">
    <property type="component" value="Unassembled WGS sequence"/>
</dbReference>
<organism evidence="2 3">
    <name type="scientific">Yimella lutea</name>
    <dbReference type="NCBI Taxonomy" id="587872"/>
    <lineage>
        <taxon>Bacteria</taxon>
        <taxon>Bacillati</taxon>
        <taxon>Actinomycetota</taxon>
        <taxon>Actinomycetes</taxon>
        <taxon>Micrococcales</taxon>
        <taxon>Dermacoccaceae</taxon>
        <taxon>Yimella</taxon>
    </lineage>
</organism>
<feature type="domain" description="Polymerase nucleotidyl transferase" evidence="1">
    <location>
        <begin position="19"/>
        <end position="57"/>
    </location>
</feature>
<dbReference type="CDD" id="cd05403">
    <property type="entry name" value="NT_KNTase_like"/>
    <property type="match status" value="1"/>
</dbReference>
<protein>
    <submittedName>
        <fullName evidence="2">Nucleotidyltransferase-like protein</fullName>
    </submittedName>
</protein>
<evidence type="ECO:0000313" key="3">
    <source>
        <dbReference type="Proteomes" id="UP000320806"/>
    </source>
</evidence>
<accession>A0A542EJB9</accession>
<dbReference type="EMBL" id="VFMO01000001">
    <property type="protein sequence ID" value="TQJ15433.1"/>
    <property type="molecule type" value="Genomic_DNA"/>
</dbReference>
<dbReference type="GO" id="GO:0016779">
    <property type="term" value="F:nucleotidyltransferase activity"/>
    <property type="evidence" value="ECO:0007669"/>
    <property type="project" value="InterPro"/>
</dbReference>
<dbReference type="RefSeq" id="WP_170221953.1">
    <property type="nucleotide sequence ID" value="NZ_BAABCI010000013.1"/>
</dbReference>
<proteinExistence type="predicted"/>
<gene>
    <name evidence="2" type="ORF">FB459_2987</name>
</gene>
<dbReference type="Gene3D" id="3.30.460.10">
    <property type="entry name" value="Beta Polymerase, domain 2"/>
    <property type="match status" value="1"/>
</dbReference>
<dbReference type="Pfam" id="PF01909">
    <property type="entry name" value="NTP_transf_2"/>
    <property type="match status" value="1"/>
</dbReference>
<keyword evidence="3" id="KW-1185">Reference proteome</keyword>
<comment type="caution">
    <text evidence="2">The sequence shown here is derived from an EMBL/GenBank/DDBJ whole genome shotgun (WGS) entry which is preliminary data.</text>
</comment>
<evidence type="ECO:0000313" key="2">
    <source>
        <dbReference type="EMBL" id="TQJ15433.1"/>
    </source>
</evidence>
<sequence length="245" mass="27223">MTEPFPLALDESVRLATQVVAQRFSSPVAAWLGGSVVRGTATALSDLDITVLLDGPPAPMRESLRADGVPVELFVHTESSLAFYRATDQDRRQPTMQRLVGESVVLVDRDGSGERLRRDCLHEIAAGPKPLSQSETEHQRYGLTDLIDDLEGAEYNAYLAFYVYEKATRFLLAHDRAWQGTGKGLEAAVAEWAKTRPEPWTRWRQDWQAAWDGADQIAVVRLARRALDHCGGPLWEGHRVEGTTG</sequence>
<dbReference type="SUPFAM" id="SSF81301">
    <property type="entry name" value="Nucleotidyltransferase"/>
    <property type="match status" value="1"/>
</dbReference>
<dbReference type="AlphaFoldDB" id="A0A542EJB9"/>
<name>A0A542EJB9_9MICO</name>
<evidence type="ECO:0000259" key="1">
    <source>
        <dbReference type="Pfam" id="PF01909"/>
    </source>
</evidence>
<reference evidence="2 3" key="1">
    <citation type="submission" date="2019-06" db="EMBL/GenBank/DDBJ databases">
        <title>Sequencing the genomes of 1000 actinobacteria strains.</title>
        <authorList>
            <person name="Klenk H.-P."/>
        </authorList>
    </citation>
    <scope>NUCLEOTIDE SEQUENCE [LARGE SCALE GENOMIC DNA]</scope>
    <source>
        <strain evidence="2 3">DSM 19828</strain>
    </source>
</reference>
<keyword evidence="2" id="KW-0808">Transferase</keyword>
<dbReference type="InterPro" id="IPR002934">
    <property type="entry name" value="Polymerase_NTP_transf_dom"/>
</dbReference>
<dbReference type="InterPro" id="IPR043519">
    <property type="entry name" value="NT_sf"/>
</dbReference>